<dbReference type="STRING" id="1796616.A4V09_20900"/>
<feature type="domain" description="FHA" evidence="2">
    <location>
        <begin position="110"/>
        <end position="164"/>
    </location>
</feature>
<dbReference type="InterPro" id="IPR050923">
    <property type="entry name" value="Cell_Proc_Reg/RNA_Proc"/>
</dbReference>
<dbReference type="SUPFAM" id="SSF49879">
    <property type="entry name" value="SMAD/FHA domain"/>
    <property type="match status" value="1"/>
</dbReference>
<keyword evidence="1" id="KW-1133">Transmembrane helix</keyword>
<organism evidence="3 4">
    <name type="scientific">Blautia pseudococcoides</name>
    <dbReference type="NCBI Taxonomy" id="1796616"/>
    <lineage>
        <taxon>Bacteria</taxon>
        <taxon>Bacillati</taxon>
        <taxon>Bacillota</taxon>
        <taxon>Clostridia</taxon>
        <taxon>Lachnospirales</taxon>
        <taxon>Lachnospiraceae</taxon>
        <taxon>Blautia</taxon>
    </lineage>
</organism>
<dbReference type="InterPro" id="IPR000253">
    <property type="entry name" value="FHA_dom"/>
</dbReference>
<dbReference type="Pfam" id="PF00498">
    <property type="entry name" value="FHA"/>
    <property type="match status" value="1"/>
</dbReference>
<gene>
    <name evidence="3" type="ORF">A4V09_20900</name>
</gene>
<evidence type="ECO:0000313" key="3">
    <source>
        <dbReference type="EMBL" id="ANU77979.1"/>
    </source>
</evidence>
<dbReference type="PANTHER" id="PTHR23308">
    <property type="entry name" value="NUCLEAR INHIBITOR OF PROTEIN PHOSPHATASE-1"/>
    <property type="match status" value="1"/>
</dbReference>
<reference evidence="3" key="1">
    <citation type="submission" date="2017-04" db="EMBL/GenBank/DDBJ databases">
        <title>Complete Genome Sequences of Twelve Strains of a Stable Defined Moderately Diverse Mouse Microbiota 2 (sDMDMm2).</title>
        <authorList>
            <person name="Uchimura Y."/>
            <person name="Wyss M."/>
            <person name="Brugiroux S."/>
            <person name="Limenitakis J.P."/>
            <person name="Stecher B."/>
            <person name="McCoy K.D."/>
            <person name="Macpherson A.J."/>
        </authorList>
    </citation>
    <scope>NUCLEOTIDE SEQUENCE</scope>
    <source>
        <strain evidence="3">YL58</strain>
    </source>
</reference>
<dbReference type="SMART" id="SM00240">
    <property type="entry name" value="FHA"/>
    <property type="match status" value="1"/>
</dbReference>
<dbReference type="AlphaFoldDB" id="A0A1C7IHV7"/>
<feature type="transmembrane region" description="Helical" evidence="1">
    <location>
        <begin position="6"/>
        <end position="24"/>
    </location>
</feature>
<keyword evidence="4" id="KW-1185">Reference proteome</keyword>
<dbReference type="Proteomes" id="UP000092574">
    <property type="component" value="Chromosome"/>
</dbReference>
<dbReference type="EMBL" id="CP015405">
    <property type="protein sequence ID" value="ANU77979.1"/>
    <property type="molecule type" value="Genomic_DNA"/>
</dbReference>
<proteinExistence type="predicted"/>
<accession>A0A1C7IHV7</accession>
<dbReference type="RefSeq" id="WP_065544073.1">
    <property type="nucleotide sequence ID" value="NZ_CP015405.2"/>
</dbReference>
<dbReference type="InterPro" id="IPR008984">
    <property type="entry name" value="SMAD_FHA_dom_sf"/>
</dbReference>
<evidence type="ECO:0000259" key="2">
    <source>
        <dbReference type="PROSITE" id="PS50006"/>
    </source>
</evidence>
<keyword evidence="1" id="KW-0472">Membrane</keyword>
<dbReference type="PROSITE" id="PS50006">
    <property type="entry name" value="FHA_DOMAIN"/>
    <property type="match status" value="1"/>
</dbReference>
<dbReference type="OrthoDB" id="9783862at2"/>
<dbReference type="KEGG" id="byl:A4V09_20900"/>
<evidence type="ECO:0000256" key="1">
    <source>
        <dbReference type="SAM" id="Phobius"/>
    </source>
</evidence>
<sequence length="188" mass="21444">MVEVLYLLAGLLAVLLIILIFLLIRRRRKSYVVPKVKVKKGVFVNENGINVESGHLGSGDFFRGTGKERFETVCMSEELREQTFGLRRKQIRLTEVTDGRVYQSVFANGLIIGRKEMDQEGYPSLMILDTSISGKHCRIFMHGDTVYVEDIGSTNKTFLNGREITSAQPIQNGDVLRLGRKEFRVKMW</sequence>
<name>A0A1C7IHV7_9FIRM</name>
<keyword evidence="1" id="KW-0812">Transmembrane</keyword>
<protein>
    <recommendedName>
        <fullName evidence="2">FHA domain-containing protein</fullName>
    </recommendedName>
</protein>
<dbReference type="CDD" id="cd00060">
    <property type="entry name" value="FHA"/>
    <property type="match status" value="1"/>
</dbReference>
<evidence type="ECO:0000313" key="4">
    <source>
        <dbReference type="Proteomes" id="UP000092574"/>
    </source>
</evidence>
<dbReference type="Gene3D" id="2.60.200.20">
    <property type="match status" value="1"/>
</dbReference>